<dbReference type="InterPro" id="IPR038071">
    <property type="entry name" value="UROD/MetE-like_sf"/>
</dbReference>
<comment type="pathway">
    <text evidence="1 7 8">Porphyrin-containing compound metabolism; protoporphyrin-IX biosynthesis; coproporphyrinogen-III from 5-aminolevulinate: step 4/4.</text>
</comment>
<evidence type="ECO:0000259" key="10">
    <source>
        <dbReference type="PROSITE" id="PS00906"/>
    </source>
</evidence>
<dbReference type="InterPro" id="IPR000257">
    <property type="entry name" value="Uroporphyrinogen_deCOase"/>
</dbReference>
<dbReference type="HAMAP" id="MF_00218">
    <property type="entry name" value="URO_D"/>
    <property type="match status" value="1"/>
</dbReference>
<evidence type="ECO:0000313" key="12">
    <source>
        <dbReference type="EMBL" id="MEN3929624.1"/>
    </source>
</evidence>
<dbReference type="SUPFAM" id="SSF51726">
    <property type="entry name" value="UROD/MetE-like"/>
    <property type="match status" value="1"/>
</dbReference>
<comment type="caution">
    <text evidence="12">The sequence shown here is derived from an EMBL/GenBank/DDBJ whole genome shotgun (WGS) entry which is preliminary data.</text>
</comment>
<evidence type="ECO:0000256" key="2">
    <source>
        <dbReference type="ARBA" id="ARBA00009935"/>
    </source>
</evidence>
<keyword evidence="7" id="KW-0963">Cytoplasm</keyword>
<dbReference type="PANTHER" id="PTHR21091">
    <property type="entry name" value="METHYLTETRAHYDROFOLATE:HOMOCYSTEINE METHYLTRANSFERASE RELATED"/>
    <property type="match status" value="1"/>
</dbReference>
<comment type="catalytic activity">
    <reaction evidence="7 8">
        <text>uroporphyrinogen III + 4 H(+) = coproporphyrinogen III + 4 CO2</text>
        <dbReference type="Rhea" id="RHEA:19865"/>
        <dbReference type="ChEBI" id="CHEBI:15378"/>
        <dbReference type="ChEBI" id="CHEBI:16526"/>
        <dbReference type="ChEBI" id="CHEBI:57308"/>
        <dbReference type="ChEBI" id="CHEBI:57309"/>
        <dbReference type="EC" id="4.1.1.37"/>
    </reaction>
</comment>
<feature type="domain" description="Uroporphyrinogen decarboxylase (URO-D)" evidence="11">
    <location>
        <begin position="140"/>
        <end position="156"/>
    </location>
</feature>
<evidence type="ECO:0000256" key="9">
    <source>
        <dbReference type="RuleBase" id="RU004169"/>
    </source>
</evidence>
<organism evidence="12 13">
    <name type="scientific">Hohaiivirga grylli</name>
    <dbReference type="NCBI Taxonomy" id="3133970"/>
    <lineage>
        <taxon>Bacteria</taxon>
        <taxon>Pseudomonadati</taxon>
        <taxon>Pseudomonadota</taxon>
        <taxon>Alphaproteobacteria</taxon>
        <taxon>Hyphomicrobiales</taxon>
        <taxon>Methylobacteriaceae</taxon>
        <taxon>Hohaiivirga</taxon>
    </lineage>
</organism>
<keyword evidence="5 7" id="KW-0456">Lyase</keyword>
<dbReference type="Gene3D" id="3.20.20.210">
    <property type="match status" value="1"/>
</dbReference>
<evidence type="ECO:0000256" key="4">
    <source>
        <dbReference type="ARBA" id="ARBA00022793"/>
    </source>
</evidence>
<name>A0ABV0BFB9_9HYPH</name>
<evidence type="ECO:0000256" key="5">
    <source>
        <dbReference type="ARBA" id="ARBA00023239"/>
    </source>
</evidence>
<dbReference type="PROSITE" id="PS00907">
    <property type="entry name" value="UROD_2"/>
    <property type="match status" value="1"/>
</dbReference>
<feature type="domain" description="Uroporphyrinogen decarboxylase (URO-D)" evidence="10">
    <location>
        <begin position="21"/>
        <end position="30"/>
    </location>
</feature>
<keyword evidence="4 7" id="KW-0210">Decarboxylase</keyword>
<protein>
    <recommendedName>
        <fullName evidence="3 7">Uroporphyrinogen decarboxylase</fullName>
        <shortName evidence="7">UPD</shortName>
        <shortName evidence="7">URO-D</shortName>
        <ecNumber evidence="3 7">4.1.1.37</ecNumber>
    </recommendedName>
</protein>
<dbReference type="Pfam" id="PF01208">
    <property type="entry name" value="URO-D"/>
    <property type="match status" value="1"/>
</dbReference>
<proteinExistence type="inferred from homology"/>
<comment type="similarity">
    <text evidence="2 7 9">Belongs to the uroporphyrinogen decarboxylase family.</text>
</comment>
<evidence type="ECO:0000256" key="1">
    <source>
        <dbReference type="ARBA" id="ARBA00004804"/>
    </source>
</evidence>
<dbReference type="EMBL" id="JBBYXI010000001">
    <property type="protein sequence ID" value="MEN3929624.1"/>
    <property type="molecule type" value="Genomic_DNA"/>
</dbReference>
<evidence type="ECO:0000259" key="11">
    <source>
        <dbReference type="PROSITE" id="PS00907"/>
    </source>
</evidence>
<dbReference type="PANTHER" id="PTHR21091:SF169">
    <property type="entry name" value="UROPORPHYRINOGEN DECARBOXYLASE"/>
    <property type="match status" value="1"/>
</dbReference>
<comment type="function">
    <text evidence="7">Catalyzes the decarboxylation of four acetate groups of uroporphyrinogen-III to yield coproporphyrinogen-III.</text>
</comment>
<accession>A0ABV0BFB9</accession>
<comment type="subcellular location">
    <subcellularLocation>
        <location evidence="7">Cytoplasm</location>
    </subcellularLocation>
</comment>
<feature type="binding site" evidence="7">
    <location>
        <begin position="26"/>
        <end position="30"/>
    </location>
    <ligand>
        <name>substrate</name>
    </ligand>
</feature>
<evidence type="ECO:0000256" key="6">
    <source>
        <dbReference type="ARBA" id="ARBA00023244"/>
    </source>
</evidence>
<feature type="site" description="Transition state stabilizer" evidence="7">
    <location>
        <position position="76"/>
    </location>
</feature>
<feature type="binding site" evidence="7">
    <location>
        <position position="76"/>
    </location>
    <ligand>
        <name>substrate</name>
    </ligand>
</feature>
<feature type="binding site" evidence="7">
    <location>
        <position position="207"/>
    </location>
    <ligand>
        <name>substrate</name>
    </ligand>
</feature>
<dbReference type="NCBIfam" id="TIGR01464">
    <property type="entry name" value="hemE"/>
    <property type="match status" value="1"/>
</dbReference>
<feature type="binding site" evidence="7">
    <location>
        <position position="323"/>
    </location>
    <ligand>
        <name>substrate</name>
    </ligand>
</feature>
<keyword evidence="6 7" id="KW-0627">Porphyrin biosynthesis</keyword>
<dbReference type="GO" id="GO:0004853">
    <property type="term" value="F:uroporphyrinogen decarboxylase activity"/>
    <property type="evidence" value="ECO:0007669"/>
    <property type="project" value="UniProtKB-EC"/>
</dbReference>
<keyword evidence="13" id="KW-1185">Reference proteome</keyword>
<dbReference type="InterPro" id="IPR006361">
    <property type="entry name" value="Uroporphyrinogen_deCO2ase_HemE"/>
</dbReference>
<comment type="caution">
    <text evidence="7">Lacks conserved residue(s) required for the propagation of feature annotation.</text>
</comment>
<comment type="subunit">
    <text evidence="7">Homodimer.</text>
</comment>
<evidence type="ECO:0000256" key="8">
    <source>
        <dbReference type="RuleBase" id="RU000554"/>
    </source>
</evidence>
<feature type="binding site" evidence="7">
    <location>
        <position position="152"/>
    </location>
    <ligand>
        <name>substrate</name>
    </ligand>
</feature>
<dbReference type="Proteomes" id="UP001418637">
    <property type="component" value="Unassembled WGS sequence"/>
</dbReference>
<reference evidence="12 13" key="1">
    <citation type="submission" date="2024-04" db="EMBL/GenBank/DDBJ databases">
        <title>A novel species isolated from cricket.</title>
        <authorList>
            <person name="Wang H.-C."/>
        </authorList>
    </citation>
    <scope>NUCLEOTIDE SEQUENCE [LARGE SCALE GENOMIC DNA]</scope>
    <source>
        <strain evidence="12 13">WL0021</strain>
    </source>
</reference>
<evidence type="ECO:0000313" key="13">
    <source>
        <dbReference type="Proteomes" id="UP001418637"/>
    </source>
</evidence>
<sequence>MNTSQKKIMQVLNGQPVWPLPIWVMRQAGRYLPEYRQVRSSVSGFLELCYTPKLAAEVTLQPIRRFGFDAAILFSDILVIPDALGLKVSFVENEGPKLDQVLSLKDLSKLEDELPLNRLDPVFETLDILKTALPSETTLLGFCGAPWTVASYMIAGKGTPDQAPARILAYQDPEFMDALIDRLVRASTAYLIRQIDAGAEAVQIFESFGSALPPALFDRLSLKPIERIVKKLKEERPAAKAIVFVRGGGNNLEKIAAAGFADAIALDWGTNIAVINQGSLSSVPTQGNLDPLALVAGGSYLDDGVDVIRKAARQKAHIFNLGHGIVPQTPIEHVEQLIKKVREA</sequence>
<dbReference type="PROSITE" id="PS00906">
    <property type="entry name" value="UROD_1"/>
    <property type="match status" value="1"/>
</dbReference>
<evidence type="ECO:0000256" key="7">
    <source>
        <dbReference type="HAMAP-Rule" id="MF_00218"/>
    </source>
</evidence>
<gene>
    <name evidence="7 12" type="primary">hemE</name>
    <name evidence="12" type="ORF">WJT86_00950</name>
</gene>
<dbReference type="CDD" id="cd00717">
    <property type="entry name" value="URO-D"/>
    <property type="match status" value="1"/>
</dbReference>
<dbReference type="EC" id="4.1.1.37" evidence="3 7"/>
<evidence type="ECO:0000256" key="3">
    <source>
        <dbReference type="ARBA" id="ARBA00012288"/>
    </source>
</evidence>